<dbReference type="EMBL" id="JABERL010000042">
    <property type="protein sequence ID" value="NNH78618.1"/>
    <property type="molecule type" value="Genomic_DNA"/>
</dbReference>
<dbReference type="Pfam" id="PF13276">
    <property type="entry name" value="HTH_21"/>
    <property type="match status" value="1"/>
</dbReference>
<comment type="caution">
    <text evidence="3">The sequence shown here is derived from an EMBL/GenBank/DDBJ whole genome shotgun (WGS) entry which is preliminary data.</text>
</comment>
<name>A0A7Y2WCA6_9GAMM</name>
<dbReference type="AlphaFoldDB" id="A0A7Y2WCA6"/>
<dbReference type="GO" id="GO:0004803">
    <property type="term" value="F:transposase activity"/>
    <property type="evidence" value="ECO:0007669"/>
    <property type="project" value="InterPro"/>
</dbReference>
<proteinExistence type="inferred from homology"/>
<dbReference type="GO" id="GO:0006313">
    <property type="term" value="P:DNA transposition"/>
    <property type="evidence" value="ECO:0007669"/>
    <property type="project" value="InterPro"/>
</dbReference>
<protein>
    <submittedName>
        <fullName evidence="3">IS3 family transposase</fullName>
    </submittedName>
</protein>
<evidence type="ECO:0000313" key="3">
    <source>
        <dbReference type="EMBL" id="NNH78618.1"/>
    </source>
</evidence>
<evidence type="ECO:0000259" key="2">
    <source>
        <dbReference type="PROSITE" id="PS50994"/>
    </source>
</evidence>
<dbReference type="InterPro" id="IPR012337">
    <property type="entry name" value="RNaseH-like_sf"/>
</dbReference>
<feature type="domain" description="Integrase catalytic" evidence="2">
    <location>
        <begin position="214"/>
        <end position="377"/>
    </location>
</feature>
<dbReference type="PROSITE" id="PS50994">
    <property type="entry name" value="INTEGRASE"/>
    <property type="match status" value="1"/>
</dbReference>
<reference evidence="3 4" key="1">
    <citation type="submission" date="2020-04" db="EMBL/GenBank/DDBJ databases">
        <title>Acinetobacter Taxon 24.</title>
        <authorList>
            <person name="Nemec A."/>
            <person name="Radolfova-Krizova L."/>
            <person name="Higgins P.G."/>
            <person name="Spanelova P."/>
        </authorList>
    </citation>
    <scope>NUCLEOTIDE SEQUENCE [LARGE SCALE GENOMIC DNA]</scope>
    <source>
        <strain evidence="3 4">ANC 5380</strain>
    </source>
</reference>
<dbReference type="PANTHER" id="PTHR46889">
    <property type="entry name" value="TRANSPOSASE INSF FOR INSERTION SEQUENCE IS3B-RELATED"/>
    <property type="match status" value="1"/>
</dbReference>
<dbReference type="Gene3D" id="3.30.420.10">
    <property type="entry name" value="Ribonuclease H-like superfamily/Ribonuclease H"/>
    <property type="match status" value="1"/>
</dbReference>
<dbReference type="InterPro" id="IPR001584">
    <property type="entry name" value="Integrase_cat-core"/>
</dbReference>
<organism evidence="3 4">
    <name type="scientific">Acinetobacter terrae</name>
    <dbReference type="NCBI Taxonomy" id="2731247"/>
    <lineage>
        <taxon>Bacteria</taxon>
        <taxon>Pseudomonadati</taxon>
        <taxon>Pseudomonadota</taxon>
        <taxon>Gammaproteobacteria</taxon>
        <taxon>Moraxellales</taxon>
        <taxon>Moraxellaceae</taxon>
        <taxon>Acinetobacter</taxon>
        <taxon>Acinetobacter Taxon 24</taxon>
    </lineage>
</organism>
<dbReference type="Pfam" id="PF01527">
    <property type="entry name" value="HTH_Tnp_1"/>
    <property type="match status" value="1"/>
</dbReference>
<dbReference type="Pfam" id="PF13333">
    <property type="entry name" value="rve_2"/>
    <property type="match status" value="1"/>
</dbReference>
<dbReference type="SUPFAM" id="SSF53098">
    <property type="entry name" value="Ribonuclease H-like"/>
    <property type="match status" value="1"/>
</dbReference>
<dbReference type="SUPFAM" id="SSF46689">
    <property type="entry name" value="Homeodomain-like"/>
    <property type="match status" value="1"/>
</dbReference>
<dbReference type="GO" id="GO:0015074">
    <property type="term" value="P:DNA integration"/>
    <property type="evidence" value="ECO:0007669"/>
    <property type="project" value="InterPro"/>
</dbReference>
<dbReference type="Gene3D" id="1.10.10.60">
    <property type="entry name" value="Homeodomain-like"/>
    <property type="match status" value="1"/>
</dbReference>
<dbReference type="InterPro" id="IPR025948">
    <property type="entry name" value="HTH-like_dom"/>
</dbReference>
<dbReference type="PANTHER" id="PTHR46889:SF4">
    <property type="entry name" value="TRANSPOSASE INSO FOR INSERTION SEQUENCE ELEMENT IS911B-RELATED"/>
    <property type="match status" value="1"/>
</dbReference>
<dbReference type="InterPro" id="IPR036397">
    <property type="entry name" value="RNaseH_sf"/>
</dbReference>
<gene>
    <name evidence="3" type="ORF">HLH17_13285</name>
</gene>
<dbReference type="Pfam" id="PF00665">
    <property type="entry name" value="rve"/>
    <property type="match status" value="1"/>
</dbReference>
<dbReference type="GO" id="GO:0003677">
    <property type="term" value="F:DNA binding"/>
    <property type="evidence" value="ECO:0007669"/>
    <property type="project" value="InterPro"/>
</dbReference>
<dbReference type="NCBIfam" id="NF033516">
    <property type="entry name" value="transpos_IS3"/>
    <property type="match status" value="1"/>
</dbReference>
<dbReference type="InterPro" id="IPR048020">
    <property type="entry name" value="Transpos_IS3"/>
</dbReference>
<comment type="similarity">
    <text evidence="1">Belongs to the transposase 8 family.</text>
</comment>
<evidence type="ECO:0000256" key="1">
    <source>
        <dbReference type="ARBA" id="ARBA00009964"/>
    </source>
</evidence>
<dbReference type="Proteomes" id="UP000569202">
    <property type="component" value="Unassembled WGS sequence"/>
</dbReference>
<accession>A0A7Y2WCA6</accession>
<dbReference type="InterPro" id="IPR050900">
    <property type="entry name" value="Transposase_IS3/IS150/IS904"/>
</dbReference>
<sequence length="383" mass="44664">MSSSKRYPEEFKIEAVKQVTEKGHSVAEVAARLGITTHSLYAWIKRYDPQQPKITESGDPLAELAKLKKELQRVTEERDILKKGRGVLRKPVQVRYAFIQDNQRIWPIRRLCSTLDVHHSGYYAWLKQPISKTAQKRQELSGLIKQFWLESGGVYGYRKIYCDLKDIGESCGINRVHRLMKVGGLKSQRGYRKPRVHTGTSAVVAENTLDRQFNPTHPNQLWVTDITYIRTHEGWLYLAVVIDLFSRLVVGWSMKSRMTTDLVLDALLMALWRRKPKNKVLIHSDQGSQYTSHEWQDFLKHHNLESSMSRRGNCHDNAVAESFFQLLKRERIKKKIYVSRSDARADIFEYIEMFYNSKRRHGSNGQRSPLDYEKAHQKMVTCV</sequence>
<evidence type="ECO:0000313" key="4">
    <source>
        <dbReference type="Proteomes" id="UP000569202"/>
    </source>
</evidence>
<dbReference type="InterPro" id="IPR002514">
    <property type="entry name" value="Transposase_8"/>
</dbReference>
<dbReference type="InterPro" id="IPR009057">
    <property type="entry name" value="Homeodomain-like_sf"/>
</dbReference>